<dbReference type="Gene3D" id="3.40.50.10490">
    <property type="entry name" value="Glucose-6-phosphate isomerase like protein, domain 1"/>
    <property type="match status" value="1"/>
</dbReference>
<dbReference type="PANTHER" id="PTHR12534:SF0">
    <property type="entry name" value="SMALL RIBOSOMAL SUBUNIT PROTEIN US2M"/>
    <property type="match status" value="1"/>
</dbReference>
<dbReference type="Pfam" id="PF00318">
    <property type="entry name" value="Ribosomal_S2"/>
    <property type="match status" value="1"/>
</dbReference>
<accession>A0A382SPD5</accession>
<name>A0A382SPD5_9ZZZZ</name>
<proteinExistence type="inferred from homology"/>
<dbReference type="SUPFAM" id="SSF52313">
    <property type="entry name" value="Ribosomal protein S2"/>
    <property type="match status" value="1"/>
</dbReference>
<evidence type="ECO:0000313" key="2">
    <source>
        <dbReference type="EMBL" id="SVD11028.1"/>
    </source>
</evidence>
<gene>
    <name evidence="2" type="ORF">METZ01_LOCUS363882</name>
</gene>
<evidence type="ECO:0008006" key="3">
    <source>
        <dbReference type="Google" id="ProtNLM"/>
    </source>
</evidence>
<dbReference type="InterPro" id="IPR023591">
    <property type="entry name" value="Ribosomal_uS2_flav_dom_sf"/>
</dbReference>
<feature type="non-terminal residue" evidence="2">
    <location>
        <position position="49"/>
    </location>
</feature>
<dbReference type="AlphaFoldDB" id="A0A382SPD5"/>
<dbReference type="GO" id="GO:0022627">
    <property type="term" value="C:cytosolic small ribosomal subunit"/>
    <property type="evidence" value="ECO:0007669"/>
    <property type="project" value="TreeGrafter"/>
</dbReference>
<organism evidence="2">
    <name type="scientific">marine metagenome</name>
    <dbReference type="NCBI Taxonomy" id="408172"/>
    <lineage>
        <taxon>unclassified sequences</taxon>
        <taxon>metagenomes</taxon>
        <taxon>ecological metagenomes</taxon>
    </lineage>
</organism>
<dbReference type="InterPro" id="IPR005706">
    <property type="entry name" value="Ribosomal_uS2_bac/mit/plastid"/>
</dbReference>
<protein>
    <recommendedName>
        <fullName evidence="3">30S ribosomal protein S2</fullName>
    </recommendedName>
</protein>
<reference evidence="2" key="1">
    <citation type="submission" date="2018-05" db="EMBL/GenBank/DDBJ databases">
        <authorList>
            <person name="Lanie J.A."/>
            <person name="Ng W.-L."/>
            <person name="Kazmierczak K.M."/>
            <person name="Andrzejewski T.M."/>
            <person name="Davidsen T.M."/>
            <person name="Wayne K.J."/>
            <person name="Tettelin H."/>
            <person name="Glass J.I."/>
            <person name="Rusch D."/>
            <person name="Podicherti R."/>
            <person name="Tsui H.-C.T."/>
            <person name="Winkler M.E."/>
        </authorList>
    </citation>
    <scope>NUCLEOTIDE SEQUENCE</scope>
</reference>
<dbReference type="InterPro" id="IPR001865">
    <property type="entry name" value="Ribosomal_uS2"/>
</dbReference>
<dbReference type="GO" id="GO:0006412">
    <property type="term" value="P:translation"/>
    <property type="evidence" value="ECO:0007669"/>
    <property type="project" value="InterPro"/>
</dbReference>
<evidence type="ECO:0000256" key="1">
    <source>
        <dbReference type="ARBA" id="ARBA00006242"/>
    </source>
</evidence>
<dbReference type="PANTHER" id="PTHR12534">
    <property type="entry name" value="30S RIBOSOMAL PROTEIN S2 PROKARYOTIC AND ORGANELLAR"/>
    <property type="match status" value="1"/>
</dbReference>
<dbReference type="EMBL" id="UINC01130148">
    <property type="protein sequence ID" value="SVD11028.1"/>
    <property type="molecule type" value="Genomic_DNA"/>
</dbReference>
<comment type="similarity">
    <text evidence="1">Belongs to the universal ribosomal protein uS2 family.</text>
</comment>
<sequence length="49" mass="5785">MLQAGVHFGHHTKYWNPKMNPYIFGVRNKIHIIDLQHTIELLKPALSYL</sequence>
<dbReference type="GO" id="GO:0003735">
    <property type="term" value="F:structural constituent of ribosome"/>
    <property type="evidence" value="ECO:0007669"/>
    <property type="project" value="InterPro"/>
</dbReference>